<dbReference type="OrthoDB" id="199771at2759"/>
<dbReference type="EMBL" id="ASPP01027501">
    <property type="protein sequence ID" value="ETO06089.1"/>
    <property type="molecule type" value="Genomic_DNA"/>
</dbReference>
<protein>
    <submittedName>
        <fullName evidence="3">Protein kinase, TKL group</fullName>
    </submittedName>
</protein>
<comment type="caution">
    <text evidence="3">The sequence shown here is derived from an EMBL/GenBank/DDBJ whole genome shotgun (WGS) entry which is preliminary data.</text>
</comment>
<feature type="region of interest" description="Disordered" evidence="1">
    <location>
        <begin position="147"/>
        <end position="203"/>
    </location>
</feature>
<proteinExistence type="predicted"/>
<keyword evidence="3" id="KW-0808">Transferase</keyword>
<sequence length="342" mass="39409">MKKLFVGGKYEPVVRTGEDTRYLKWMSDLHLCVCDLEWLRHRVIVSIQVVGNPLPMAVGFTLMDRSMILVSQRKAKAEQEEVHKDSSFSLAQGRLTHVLHGYYDYLWQSYGSVKPLGFHDTQVKSIGACVIPLDLLQQKAQVQEQQQQQQQQHGQTQKEEKVDEQDQVQDQVQEQDKGINNEIVKDNEKKNQESESKEEKTESIKLSATNSFEYAFLVLLLHKHYSNGLPVLADDINQQLRSNLQLTGFGNVTINNDIKNTEFRKLARFVKHCEEQSWIAIDQKTSQSSIISVHSVLLFAHIEAIGKRILSLKYFKFTVPLIEAFIQWCKLKCQNQSNQNSF</sequence>
<dbReference type="GO" id="GO:0001731">
    <property type="term" value="P:formation of translation preinitiation complex"/>
    <property type="evidence" value="ECO:0007669"/>
    <property type="project" value="InterPro"/>
</dbReference>
<feature type="domain" description="eIF2D winged helix" evidence="2">
    <location>
        <begin position="212"/>
        <end position="293"/>
    </location>
</feature>
<dbReference type="InterPro" id="IPR057429">
    <property type="entry name" value="WH_eIF2D"/>
</dbReference>
<dbReference type="Gene3D" id="3.10.400.20">
    <property type="match status" value="1"/>
</dbReference>
<feature type="non-terminal residue" evidence="3">
    <location>
        <position position="342"/>
    </location>
</feature>
<dbReference type="AlphaFoldDB" id="X6LWT6"/>
<keyword evidence="3" id="KW-0418">Kinase</keyword>
<dbReference type="InterPro" id="IPR039757">
    <property type="entry name" value="EIF2D"/>
</dbReference>
<dbReference type="PANTHER" id="PTHR12217">
    <property type="entry name" value="EUKARYOTIC TRANSLATION INITIATION FACTOR 2D"/>
    <property type="match status" value="1"/>
</dbReference>
<dbReference type="Proteomes" id="UP000023152">
    <property type="component" value="Unassembled WGS sequence"/>
</dbReference>
<reference evidence="3 4" key="1">
    <citation type="journal article" date="2013" name="Curr. Biol.">
        <title>The Genome of the Foraminiferan Reticulomyxa filosa.</title>
        <authorList>
            <person name="Glockner G."/>
            <person name="Hulsmann N."/>
            <person name="Schleicher M."/>
            <person name="Noegel A.A."/>
            <person name="Eichinger L."/>
            <person name="Gallinger C."/>
            <person name="Pawlowski J."/>
            <person name="Sierra R."/>
            <person name="Euteneuer U."/>
            <person name="Pillet L."/>
            <person name="Moustafa A."/>
            <person name="Platzer M."/>
            <person name="Groth M."/>
            <person name="Szafranski K."/>
            <person name="Schliwa M."/>
        </authorList>
    </citation>
    <scope>NUCLEOTIDE SEQUENCE [LARGE SCALE GENOMIC DNA]</scope>
</reference>
<keyword evidence="4" id="KW-1185">Reference proteome</keyword>
<dbReference type="PANTHER" id="PTHR12217:SF4">
    <property type="entry name" value="EUKARYOTIC TRANSLATION INITIATION FACTOR 2D"/>
    <property type="match status" value="1"/>
</dbReference>
<dbReference type="GO" id="GO:0003743">
    <property type="term" value="F:translation initiation factor activity"/>
    <property type="evidence" value="ECO:0007669"/>
    <property type="project" value="InterPro"/>
</dbReference>
<evidence type="ECO:0000313" key="4">
    <source>
        <dbReference type="Proteomes" id="UP000023152"/>
    </source>
</evidence>
<dbReference type="GO" id="GO:0016301">
    <property type="term" value="F:kinase activity"/>
    <property type="evidence" value="ECO:0007669"/>
    <property type="project" value="UniProtKB-KW"/>
</dbReference>
<organism evidence="3 4">
    <name type="scientific">Reticulomyxa filosa</name>
    <dbReference type="NCBI Taxonomy" id="46433"/>
    <lineage>
        <taxon>Eukaryota</taxon>
        <taxon>Sar</taxon>
        <taxon>Rhizaria</taxon>
        <taxon>Retaria</taxon>
        <taxon>Foraminifera</taxon>
        <taxon>Monothalamids</taxon>
        <taxon>Reticulomyxidae</taxon>
        <taxon>Reticulomyxa</taxon>
    </lineage>
</organism>
<evidence type="ECO:0000256" key="1">
    <source>
        <dbReference type="SAM" id="MobiDB-lite"/>
    </source>
</evidence>
<dbReference type="Pfam" id="PF25304">
    <property type="entry name" value="WHD_eIF2D"/>
    <property type="match status" value="1"/>
</dbReference>
<accession>X6LWT6</accession>
<evidence type="ECO:0000313" key="3">
    <source>
        <dbReference type="EMBL" id="ETO06089.1"/>
    </source>
</evidence>
<feature type="compositionally biased region" description="Basic and acidic residues" evidence="1">
    <location>
        <begin position="174"/>
        <end position="203"/>
    </location>
</feature>
<name>X6LWT6_RETFI</name>
<gene>
    <name evidence="3" type="ORF">RFI_31308</name>
</gene>
<evidence type="ECO:0000259" key="2">
    <source>
        <dbReference type="Pfam" id="PF25304"/>
    </source>
</evidence>